<dbReference type="Proteomes" id="UP001596067">
    <property type="component" value="Unassembled WGS sequence"/>
</dbReference>
<dbReference type="EMBL" id="JBHSOD010000020">
    <property type="protein sequence ID" value="MFC5886832.1"/>
    <property type="molecule type" value="Genomic_DNA"/>
</dbReference>
<proteinExistence type="predicted"/>
<feature type="compositionally biased region" description="Basic and acidic residues" evidence="1">
    <location>
        <begin position="136"/>
        <end position="146"/>
    </location>
</feature>
<comment type="caution">
    <text evidence="2">The sequence shown here is derived from an EMBL/GenBank/DDBJ whole genome shotgun (WGS) entry which is preliminary data.</text>
</comment>
<accession>A0ABW1EXF9</accession>
<evidence type="ECO:0000256" key="1">
    <source>
        <dbReference type="SAM" id="MobiDB-lite"/>
    </source>
</evidence>
<protein>
    <submittedName>
        <fullName evidence="2">Uncharacterized protein</fullName>
    </submittedName>
</protein>
<dbReference type="RefSeq" id="WP_345330792.1">
    <property type="nucleotide sequence ID" value="NZ_BAAAVH010000123.1"/>
</dbReference>
<gene>
    <name evidence="2" type="ORF">ACFP0N_17840</name>
</gene>
<feature type="compositionally biased region" description="Basic residues" evidence="1">
    <location>
        <begin position="147"/>
        <end position="161"/>
    </location>
</feature>
<evidence type="ECO:0000313" key="2">
    <source>
        <dbReference type="EMBL" id="MFC5886832.1"/>
    </source>
</evidence>
<reference evidence="3" key="1">
    <citation type="journal article" date="2019" name="Int. J. Syst. Evol. Microbiol.">
        <title>The Global Catalogue of Microorganisms (GCM) 10K type strain sequencing project: providing services to taxonomists for standard genome sequencing and annotation.</title>
        <authorList>
            <consortium name="The Broad Institute Genomics Platform"/>
            <consortium name="The Broad Institute Genome Sequencing Center for Infectious Disease"/>
            <person name="Wu L."/>
            <person name="Ma J."/>
        </authorList>
    </citation>
    <scope>NUCLEOTIDE SEQUENCE [LARGE SCALE GENOMIC DNA]</scope>
    <source>
        <strain evidence="3">CGMCC 4.1469</strain>
    </source>
</reference>
<name>A0ABW1EXF9_9ACTN</name>
<keyword evidence="3" id="KW-1185">Reference proteome</keyword>
<feature type="region of interest" description="Disordered" evidence="1">
    <location>
        <begin position="136"/>
        <end position="161"/>
    </location>
</feature>
<sequence>MAATPNQMATALAAAAEPAFADLLLAFVTHPQPDAEMVAAFRAPEAVGRVARTAERLLKNHGPLIVQAEGESRNAYNRRAQRARAALEQELQLAQVIAAGDAARATGRIDRGRNPAQRARRRLADMFPVEYTQLRRDEEGEADRLRREAKRARRSRAASRS</sequence>
<organism evidence="2 3">
    <name type="scientific">Kitasatospora aburaviensis</name>
    <dbReference type="NCBI Taxonomy" id="67265"/>
    <lineage>
        <taxon>Bacteria</taxon>
        <taxon>Bacillati</taxon>
        <taxon>Actinomycetota</taxon>
        <taxon>Actinomycetes</taxon>
        <taxon>Kitasatosporales</taxon>
        <taxon>Streptomycetaceae</taxon>
        <taxon>Kitasatospora</taxon>
    </lineage>
</organism>
<evidence type="ECO:0000313" key="3">
    <source>
        <dbReference type="Proteomes" id="UP001596067"/>
    </source>
</evidence>